<dbReference type="InterPro" id="IPR000312">
    <property type="entry name" value="Glycosyl_Trfase_fam3"/>
</dbReference>
<dbReference type="HAMAP" id="MF_01628">
    <property type="entry name" value="Thymid_phosp"/>
    <property type="match status" value="1"/>
</dbReference>
<dbReference type="GO" id="GO:0004645">
    <property type="term" value="F:1,4-alpha-oligoglucan phosphorylase activity"/>
    <property type="evidence" value="ECO:0007669"/>
    <property type="project" value="InterPro"/>
</dbReference>
<dbReference type="Proteomes" id="UP000681075">
    <property type="component" value="Unassembled WGS sequence"/>
</dbReference>
<dbReference type="EMBL" id="BOPV01000001">
    <property type="protein sequence ID" value="GIL39537.1"/>
    <property type="molecule type" value="Genomic_DNA"/>
</dbReference>
<comment type="subunit">
    <text evidence="2 7">Homodimer.</text>
</comment>
<evidence type="ECO:0000256" key="7">
    <source>
        <dbReference type="HAMAP-Rule" id="MF_01628"/>
    </source>
</evidence>
<reference evidence="9" key="1">
    <citation type="submission" date="2021-02" db="EMBL/GenBank/DDBJ databases">
        <title>Genome sequence of Rhodospirillales sp. strain TMPK1 isolated from soil.</title>
        <authorList>
            <person name="Nakai R."/>
            <person name="Kusada H."/>
            <person name="Tamaki H."/>
        </authorList>
    </citation>
    <scope>NUCLEOTIDE SEQUENCE</scope>
    <source>
        <strain evidence="9">TMPK1</strain>
    </source>
</reference>
<dbReference type="GO" id="GO:0005829">
    <property type="term" value="C:cytosol"/>
    <property type="evidence" value="ECO:0007669"/>
    <property type="project" value="TreeGrafter"/>
</dbReference>
<keyword evidence="5 7" id="KW-0808">Transferase</keyword>
<dbReference type="PROSITE" id="PS00647">
    <property type="entry name" value="THYMID_PHOSPHORYLASE"/>
    <property type="match status" value="1"/>
</dbReference>
<dbReference type="SUPFAM" id="SSF54680">
    <property type="entry name" value="Pyrimidine nucleoside phosphorylase C-terminal domain"/>
    <property type="match status" value="1"/>
</dbReference>
<dbReference type="SMART" id="SM00941">
    <property type="entry name" value="PYNP_C"/>
    <property type="match status" value="1"/>
</dbReference>
<evidence type="ECO:0000313" key="10">
    <source>
        <dbReference type="Proteomes" id="UP000681075"/>
    </source>
</evidence>
<keyword evidence="4 7" id="KW-0328">Glycosyltransferase</keyword>
<protein>
    <recommendedName>
        <fullName evidence="3 7">Thymidine phosphorylase</fullName>
        <ecNumber evidence="3 7">2.4.2.4</ecNumber>
    </recommendedName>
    <alternativeName>
        <fullName evidence="7">TdRPase</fullName>
    </alternativeName>
</protein>
<dbReference type="NCBIfam" id="TIGR02644">
    <property type="entry name" value="Y_phosphoryl"/>
    <property type="match status" value="1"/>
</dbReference>
<dbReference type="GO" id="GO:0006206">
    <property type="term" value="P:pyrimidine nucleobase metabolic process"/>
    <property type="evidence" value="ECO:0007669"/>
    <property type="project" value="InterPro"/>
</dbReference>
<comment type="pathway">
    <text evidence="7">Pyrimidine metabolism; dTMP biosynthesis via salvage pathway; dTMP from thymine: step 1/2.</text>
</comment>
<dbReference type="InterPro" id="IPR017872">
    <property type="entry name" value="Pyrmidine_PPase_CS"/>
</dbReference>
<comment type="caution">
    <text evidence="9">The sequence shown here is derived from an EMBL/GenBank/DDBJ whole genome shotgun (WGS) entry which is preliminary data.</text>
</comment>
<evidence type="ECO:0000256" key="4">
    <source>
        <dbReference type="ARBA" id="ARBA00022676"/>
    </source>
</evidence>
<keyword evidence="10" id="KW-1185">Reference proteome</keyword>
<comment type="function">
    <text evidence="7">The enzymes which catalyze the reversible phosphorolysis of pyrimidine nucleosides are involved in the degradation of these compounds and in their utilization as carbon and energy sources, or in the rescue of pyrimidine bases for nucleotide synthesis.</text>
</comment>
<comment type="similarity">
    <text evidence="1 7">Belongs to the thymidine/pyrimidine-nucleoside phosphorylase family.</text>
</comment>
<sequence>MFLPQETIRAKRDGKTLDAREIAAFVDGIANGRVTEGQAAAFAMAVLLKGMNTPERVALTDAMTRSGDMLRWDLPGPVLDKHSTGGIGDKVSLMLAPMVAACGGYVPMVAGRGLGHTGGTIDKLEAIPGYVTRPDASLFRHVVNGVGCAIVGATEAIAPADRRLYSIRDTTATVESIDLIVASILSKKRAAGLDALVMDVKTGSGAFMATLDDSRALARALVDVANGSGLPTVALLTDMNECLGTTAGNAVEMRESIDFLCGEPVDARLREVTFALAAELLVAGRLAPDMPAALLALEKALDSGEAAERFQRMVTELGGPSDLLEKPDLHLPAAPIVVDAPSPTSGYVASMDVRELGLTIVQLGGGRARPMDLIDPSVGLTNVASLGTKVGPDAAPLARVHARSQDEANAAIASLQAAIRISDRAPNANKLIVERVA</sequence>
<dbReference type="Gene3D" id="3.90.1170.30">
    <property type="entry name" value="Pyrimidine nucleoside phosphorylase-like, C-terminal domain"/>
    <property type="match status" value="1"/>
</dbReference>
<dbReference type="InterPro" id="IPR017459">
    <property type="entry name" value="Glycosyl_Trfase_fam3_N_dom"/>
</dbReference>
<dbReference type="GO" id="GO:0046104">
    <property type="term" value="P:thymidine metabolic process"/>
    <property type="evidence" value="ECO:0007669"/>
    <property type="project" value="UniProtKB-UniRule"/>
</dbReference>
<dbReference type="PANTHER" id="PTHR10515:SF0">
    <property type="entry name" value="THYMIDINE PHOSPHORYLASE"/>
    <property type="match status" value="1"/>
</dbReference>
<dbReference type="AlphaFoldDB" id="A0A8S8XDS9"/>
<evidence type="ECO:0000256" key="1">
    <source>
        <dbReference type="ARBA" id="ARBA00006915"/>
    </source>
</evidence>
<dbReference type="InterPro" id="IPR000053">
    <property type="entry name" value="Thymidine/pyrmidine_PPase"/>
</dbReference>
<evidence type="ECO:0000313" key="9">
    <source>
        <dbReference type="EMBL" id="GIL39537.1"/>
    </source>
</evidence>
<evidence type="ECO:0000256" key="6">
    <source>
        <dbReference type="ARBA" id="ARBA00048550"/>
    </source>
</evidence>
<comment type="catalytic activity">
    <reaction evidence="6 7">
        <text>thymidine + phosphate = 2-deoxy-alpha-D-ribose 1-phosphate + thymine</text>
        <dbReference type="Rhea" id="RHEA:16037"/>
        <dbReference type="ChEBI" id="CHEBI:17748"/>
        <dbReference type="ChEBI" id="CHEBI:17821"/>
        <dbReference type="ChEBI" id="CHEBI:43474"/>
        <dbReference type="ChEBI" id="CHEBI:57259"/>
        <dbReference type="EC" id="2.4.2.4"/>
    </reaction>
</comment>
<accession>A0A8S8XDS9</accession>
<dbReference type="Pfam" id="PF07831">
    <property type="entry name" value="PYNP_C"/>
    <property type="match status" value="1"/>
</dbReference>
<feature type="domain" description="Pyrimidine nucleoside phosphorylase C-terminal" evidence="8">
    <location>
        <begin position="347"/>
        <end position="422"/>
    </location>
</feature>
<evidence type="ECO:0000256" key="5">
    <source>
        <dbReference type="ARBA" id="ARBA00022679"/>
    </source>
</evidence>
<dbReference type="SUPFAM" id="SSF47648">
    <property type="entry name" value="Nucleoside phosphorylase/phosphoribosyltransferase N-terminal domain"/>
    <property type="match status" value="1"/>
</dbReference>
<evidence type="ECO:0000256" key="2">
    <source>
        <dbReference type="ARBA" id="ARBA00011738"/>
    </source>
</evidence>
<dbReference type="Gene3D" id="1.20.970.10">
    <property type="entry name" value="Transferase, Pyrimidine Nucleoside Phosphorylase, Chain C"/>
    <property type="match status" value="1"/>
</dbReference>
<dbReference type="EC" id="2.4.2.4" evidence="3 7"/>
<dbReference type="NCBIfam" id="NF004490">
    <property type="entry name" value="PRK05820.1"/>
    <property type="match status" value="1"/>
</dbReference>
<organism evidence="9 10">
    <name type="scientific">Roseiterribacter gracilis</name>
    <dbReference type="NCBI Taxonomy" id="2812848"/>
    <lineage>
        <taxon>Bacteria</taxon>
        <taxon>Pseudomonadati</taxon>
        <taxon>Pseudomonadota</taxon>
        <taxon>Alphaproteobacteria</taxon>
        <taxon>Rhodospirillales</taxon>
        <taxon>Roseiterribacteraceae</taxon>
        <taxon>Roseiterribacter</taxon>
    </lineage>
</organism>
<dbReference type="RefSeq" id="WP_420242640.1">
    <property type="nucleotide sequence ID" value="NZ_BOPV01000001.1"/>
</dbReference>
<evidence type="ECO:0000256" key="3">
    <source>
        <dbReference type="ARBA" id="ARBA00011892"/>
    </source>
</evidence>
<dbReference type="PANTHER" id="PTHR10515">
    <property type="entry name" value="THYMIDINE PHOSPHORYLASE"/>
    <property type="match status" value="1"/>
</dbReference>
<dbReference type="PIRSF" id="PIRSF000478">
    <property type="entry name" value="TP_PyNP"/>
    <property type="match status" value="1"/>
</dbReference>
<gene>
    <name evidence="7 9" type="primary">deoA</name>
    <name evidence="9" type="ORF">TMPK1_17740</name>
</gene>
<dbReference type="SUPFAM" id="SSF52418">
    <property type="entry name" value="Nucleoside phosphorylase/phosphoribosyltransferase catalytic domain"/>
    <property type="match status" value="1"/>
</dbReference>
<dbReference type="InterPro" id="IPR013465">
    <property type="entry name" value="Thymidine_Pase"/>
</dbReference>
<dbReference type="Pfam" id="PF00591">
    <property type="entry name" value="Glycos_transf_3"/>
    <property type="match status" value="1"/>
</dbReference>
<dbReference type="InterPro" id="IPR018090">
    <property type="entry name" value="Pyrmidine_PPas_bac/euk"/>
</dbReference>
<dbReference type="InterPro" id="IPR035902">
    <property type="entry name" value="Nuc_phospho_transferase"/>
</dbReference>
<dbReference type="InterPro" id="IPR036320">
    <property type="entry name" value="Glycosyl_Trfase_fam3_N_dom_sf"/>
</dbReference>
<dbReference type="InterPro" id="IPR013102">
    <property type="entry name" value="PYNP_C"/>
</dbReference>
<dbReference type="NCBIfam" id="TIGR02643">
    <property type="entry name" value="T_phosphoryl"/>
    <property type="match status" value="1"/>
</dbReference>
<evidence type="ECO:0000259" key="8">
    <source>
        <dbReference type="SMART" id="SM00941"/>
    </source>
</evidence>
<dbReference type="Pfam" id="PF02885">
    <property type="entry name" value="Glycos_trans_3N"/>
    <property type="match status" value="1"/>
</dbReference>
<dbReference type="GO" id="GO:0009032">
    <property type="term" value="F:thymidine phosphorylase activity"/>
    <property type="evidence" value="ECO:0007669"/>
    <property type="project" value="UniProtKB-UniRule"/>
</dbReference>
<proteinExistence type="inferred from homology"/>
<dbReference type="FunFam" id="3.40.1030.10:FF:000003">
    <property type="entry name" value="Pyrimidine-nucleoside phosphorylase"/>
    <property type="match status" value="1"/>
</dbReference>
<dbReference type="InterPro" id="IPR036566">
    <property type="entry name" value="PYNP-like_C_sf"/>
</dbReference>
<dbReference type="Gene3D" id="3.40.1030.10">
    <property type="entry name" value="Nucleoside phosphorylase/phosphoribosyltransferase catalytic domain"/>
    <property type="match status" value="1"/>
</dbReference>
<name>A0A8S8XDS9_9PROT</name>